<evidence type="ECO:0000256" key="1">
    <source>
        <dbReference type="SAM" id="MobiDB-lite"/>
    </source>
</evidence>
<reference evidence="2" key="1">
    <citation type="submission" date="2020-11" db="EMBL/GenBank/DDBJ databases">
        <authorList>
            <consortium name="DOE Joint Genome Institute"/>
            <person name="Ahrendt S."/>
            <person name="Riley R."/>
            <person name="Andreopoulos W."/>
            <person name="Labutti K."/>
            <person name="Pangilinan J."/>
            <person name="Ruiz-Duenas F.J."/>
            <person name="Barrasa J.M."/>
            <person name="Sanchez-Garcia M."/>
            <person name="Camarero S."/>
            <person name="Miyauchi S."/>
            <person name="Serrano A."/>
            <person name="Linde D."/>
            <person name="Babiker R."/>
            <person name="Drula E."/>
            <person name="Ayuso-Fernandez I."/>
            <person name="Pacheco R."/>
            <person name="Padilla G."/>
            <person name="Ferreira P."/>
            <person name="Barriuso J."/>
            <person name="Kellner H."/>
            <person name="Castanera R."/>
            <person name="Alfaro M."/>
            <person name="Ramirez L."/>
            <person name="Pisabarro A.G."/>
            <person name="Kuo A."/>
            <person name="Tritt A."/>
            <person name="Lipzen A."/>
            <person name="He G."/>
            <person name="Yan M."/>
            <person name="Ng V."/>
            <person name="Cullen D."/>
            <person name="Martin F."/>
            <person name="Rosso M.-N."/>
            <person name="Henrissat B."/>
            <person name="Hibbett D."/>
            <person name="Martinez A.T."/>
            <person name="Grigoriev I.V."/>
        </authorList>
    </citation>
    <scope>NUCLEOTIDE SEQUENCE</scope>
    <source>
        <strain evidence="2">ATCC 90797</strain>
    </source>
</reference>
<dbReference type="OrthoDB" id="3000131at2759"/>
<name>A0A9P6D8T8_PLEER</name>
<evidence type="ECO:0000313" key="2">
    <source>
        <dbReference type="EMBL" id="KAF9487974.1"/>
    </source>
</evidence>
<protein>
    <submittedName>
        <fullName evidence="2">Uncharacterized protein</fullName>
    </submittedName>
</protein>
<organism evidence="2 3">
    <name type="scientific">Pleurotus eryngii</name>
    <name type="common">Boletus of the steppes</name>
    <dbReference type="NCBI Taxonomy" id="5323"/>
    <lineage>
        <taxon>Eukaryota</taxon>
        <taxon>Fungi</taxon>
        <taxon>Dikarya</taxon>
        <taxon>Basidiomycota</taxon>
        <taxon>Agaricomycotina</taxon>
        <taxon>Agaricomycetes</taxon>
        <taxon>Agaricomycetidae</taxon>
        <taxon>Agaricales</taxon>
        <taxon>Pleurotineae</taxon>
        <taxon>Pleurotaceae</taxon>
        <taxon>Pleurotus</taxon>
    </lineage>
</organism>
<sequence length="118" mass="12860">MSTSGNVWQDRQHLNPKATTPNTNIPPSPGGDLYSGHFSGGNNGGRGNHNAIFQAESGGLEITMGRIEAMLSNGSSIDQERGYRALADLSMMKKKLDEMVKKRDKFEAQIQQQLGIAR</sequence>
<gene>
    <name evidence="2" type="ORF">BDN71DRAFT_1594170</name>
</gene>
<dbReference type="Proteomes" id="UP000807025">
    <property type="component" value="Unassembled WGS sequence"/>
</dbReference>
<keyword evidence="3" id="KW-1185">Reference proteome</keyword>
<proteinExistence type="predicted"/>
<dbReference type="EMBL" id="MU154738">
    <property type="protein sequence ID" value="KAF9487974.1"/>
    <property type="molecule type" value="Genomic_DNA"/>
</dbReference>
<feature type="region of interest" description="Disordered" evidence="1">
    <location>
        <begin position="1"/>
        <end position="50"/>
    </location>
</feature>
<accession>A0A9P6D8T8</accession>
<feature type="compositionally biased region" description="Gly residues" evidence="1">
    <location>
        <begin position="38"/>
        <end position="47"/>
    </location>
</feature>
<evidence type="ECO:0000313" key="3">
    <source>
        <dbReference type="Proteomes" id="UP000807025"/>
    </source>
</evidence>
<dbReference type="AlphaFoldDB" id="A0A9P6D8T8"/>
<comment type="caution">
    <text evidence="2">The sequence shown here is derived from an EMBL/GenBank/DDBJ whole genome shotgun (WGS) entry which is preliminary data.</text>
</comment>